<sequence length="199" mass="21860">MNKSNFSVTSSYLTNPTTTRIAVQSKDGSTWLTRDVPGDHTNKTDEAKIQLILDILATELDPAGALARYQAKSEESIKDLDSRLSLAEKVAEQSELTRKIANVSTLNAVMSQNIQYGTIYKQYLELLPVAKKGDVFNAGDIFAIEDPSHEEVDGEGKLVLIQVNGSFTYENQPFADFAKGGKLENNGAATAWLFKPKEN</sequence>
<dbReference type="EMBL" id="BK015187">
    <property type="protein sequence ID" value="DAD94984.1"/>
    <property type="molecule type" value="Genomic_DNA"/>
</dbReference>
<evidence type="ECO:0000313" key="1">
    <source>
        <dbReference type="EMBL" id="DAD94984.1"/>
    </source>
</evidence>
<proteinExistence type="predicted"/>
<organism evidence="1">
    <name type="scientific">Siphoviridae sp. ct3Md4</name>
    <dbReference type="NCBI Taxonomy" id="2826282"/>
    <lineage>
        <taxon>Viruses</taxon>
        <taxon>Duplodnaviria</taxon>
        <taxon>Heunggongvirae</taxon>
        <taxon>Uroviricota</taxon>
        <taxon>Caudoviricetes</taxon>
    </lineage>
</organism>
<accession>A0A8S5NL71</accession>
<protein>
    <submittedName>
        <fullName evidence="1">Uncharacterized protein</fullName>
    </submittedName>
</protein>
<reference evidence="1" key="1">
    <citation type="journal article" date="2021" name="Proc. Natl. Acad. Sci. U.S.A.">
        <title>A Catalog of Tens of Thousands of Viruses from Human Metagenomes Reveals Hidden Associations with Chronic Diseases.</title>
        <authorList>
            <person name="Tisza M.J."/>
            <person name="Buck C.B."/>
        </authorList>
    </citation>
    <scope>NUCLEOTIDE SEQUENCE</scope>
    <source>
        <strain evidence="1">Ct3Md4</strain>
    </source>
</reference>
<name>A0A8S5NL71_9CAUD</name>